<feature type="transmembrane region" description="Helical" evidence="1">
    <location>
        <begin position="6"/>
        <end position="29"/>
    </location>
</feature>
<dbReference type="RefSeq" id="WP_013423267.1">
    <property type="nucleotide sequence ID" value="NC_014666.1"/>
</dbReference>
<evidence type="ECO:0000313" key="3">
    <source>
        <dbReference type="Proteomes" id="UP000002484"/>
    </source>
</evidence>
<proteinExistence type="predicted"/>
<keyword evidence="1" id="KW-0812">Transmembrane</keyword>
<keyword evidence="3" id="KW-1185">Reference proteome</keyword>
<evidence type="ECO:0000313" key="2">
    <source>
        <dbReference type="EMBL" id="ADP80148.1"/>
    </source>
</evidence>
<keyword evidence="1" id="KW-1133">Transmembrane helix</keyword>
<organism evidence="2 3">
    <name type="scientific">Pseudofrankia inefficax (strain DSM 45817 / CECT 9037 / DDB 130130 / EuI1c)</name>
    <name type="common">Frankia inefficax</name>
    <dbReference type="NCBI Taxonomy" id="298654"/>
    <lineage>
        <taxon>Bacteria</taxon>
        <taxon>Bacillati</taxon>
        <taxon>Actinomycetota</taxon>
        <taxon>Actinomycetes</taxon>
        <taxon>Frankiales</taxon>
        <taxon>Frankiaceae</taxon>
        <taxon>Pseudofrankia</taxon>
    </lineage>
</organism>
<dbReference type="KEGG" id="fri:FraEuI1c_2099"/>
<dbReference type="AlphaFoldDB" id="E3IWG5"/>
<accession>E3IWG5</accession>
<reference evidence="2 3" key="1">
    <citation type="submission" date="2010-10" db="EMBL/GenBank/DDBJ databases">
        <title>Complete sequence of Frankia sp. EuI1c.</title>
        <authorList>
            <consortium name="US DOE Joint Genome Institute"/>
            <person name="Lucas S."/>
            <person name="Copeland A."/>
            <person name="Lapidus A."/>
            <person name="Cheng J.-F."/>
            <person name="Bruce D."/>
            <person name="Goodwin L."/>
            <person name="Pitluck S."/>
            <person name="Chertkov O."/>
            <person name="Detter J.C."/>
            <person name="Han C."/>
            <person name="Tapia R."/>
            <person name="Land M."/>
            <person name="Hauser L."/>
            <person name="Jeffries C."/>
            <person name="Kyrpides N."/>
            <person name="Ivanova N."/>
            <person name="Mikhailova N."/>
            <person name="Beauchemin N."/>
            <person name="Sen A."/>
            <person name="Sur S.A."/>
            <person name="Gtari M."/>
            <person name="Wall L."/>
            <person name="Tisa L."/>
            <person name="Woyke T."/>
        </authorList>
    </citation>
    <scope>NUCLEOTIDE SEQUENCE [LARGE SCALE GENOMIC DNA]</scope>
    <source>
        <strain evidence="3">DSM 45817 / CECT 9037 / EuI1c</strain>
    </source>
</reference>
<sequence precursor="true">MSDPVAVRVLSVVLCAAAALIAGLIAGILTAAGGARPARAALAGGAAAVAVMPIALSVAATLRAV</sequence>
<dbReference type="InParanoid" id="E3IWG5"/>
<keyword evidence="1" id="KW-0472">Membrane</keyword>
<dbReference type="Proteomes" id="UP000002484">
    <property type="component" value="Chromosome"/>
</dbReference>
<evidence type="ECO:0000256" key="1">
    <source>
        <dbReference type="SAM" id="Phobius"/>
    </source>
</evidence>
<dbReference type="HOGENOM" id="CLU_205839_0_0_11"/>
<feature type="transmembrane region" description="Helical" evidence="1">
    <location>
        <begin position="41"/>
        <end position="62"/>
    </location>
</feature>
<protein>
    <submittedName>
        <fullName evidence="2">Uncharacterized protein</fullName>
    </submittedName>
</protein>
<name>E3IWG5_PSEI1</name>
<gene>
    <name evidence="2" type="ordered locus">FraEuI1c_2099</name>
</gene>
<dbReference type="EMBL" id="CP002299">
    <property type="protein sequence ID" value="ADP80148.1"/>
    <property type="molecule type" value="Genomic_DNA"/>
</dbReference>